<sequence>MGRFRCPSKWPKLPEPSLSLPLLRKSGTDEPNNKSALVPTSASMPRRKQGRMLRAAVRRNEEWMMMSNRDEHQSCMPQASSFSRAFTVVTSIGIR</sequence>
<proteinExistence type="predicted"/>
<evidence type="ECO:0000313" key="2">
    <source>
        <dbReference type="EMBL" id="BAB55684.1"/>
    </source>
</evidence>
<gene>
    <name evidence="2" type="primary">P0047B08.7</name>
</gene>
<feature type="compositionally biased region" description="Polar residues" evidence="1">
    <location>
        <begin position="33"/>
        <end position="43"/>
    </location>
</feature>
<protein>
    <submittedName>
        <fullName evidence="2">p0047B08.7 protein</fullName>
    </submittedName>
</protein>
<feature type="region of interest" description="Disordered" evidence="1">
    <location>
        <begin position="1"/>
        <end position="51"/>
    </location>
</feature>
<organism evidence="2">
    <name type="scientific">Oryza sativa subsp. japonica</name>
    <name type="common">Rice</name>
    <dbReference type="NCBI Taxonomy" id="39947"/>
    <lineage>
        <taxon>Eukaryota</taxon>
        <taxon>Viridiplantae</taxon>
        <taxon>Streptophyta</taxon>
        <taxon>Embryophyta</taxon>
        <taxon>Tracheophyta</taxon>
        <taxon>Spermatophyta</taxon>
        <taxon>Magnoliopsida</taxon>
        <taxon>Liliopsida</taxon>
        <taxon>Poales</taxon>
        <taxon>Poaceae</taxon>
        <taxon>BOP clade</taxon>
        <taxon>Oryzoideae</taxon>
        <taxon>Oryzeae</taxon>
        <taxon>Oryzinae</taxon>
        <taxon>Oryza</taxon>
        <taxon>Oryza sativa</taxon>
    </lineage>
</organism>
<dbReference type="EMBL" id="AP003053">
    <property type="protein sequence ID" value="BAB55684.1"/>
    <property type="molecule type" value="Genomic_DNA"/>
</dbReference>
<evidence type="ECO:0000256" key="1">
    <source>
        <dbReference type="SAM" id="MobiDB-lite"/>
    </source>
</evidence>
<feature type="compositionally biased region" description="Low complexity" evidence="1">
    <location>
        <begin position="7"/>
        <end position="25"/>
    </location>
</feature>
<reference evidence="2" key="1">
    <citation type="submission" date="2000-12" db="EMBL/GenBank/DDBJ databases">
        <title>Oryza sativa nipponbare(GA3) genomic DNA, chromosome 1, PAC clone:P0047B08.</title>
        <authorList>
            <person name="Sasaki T."/>
            <person name="Matsumoto T."/>
            <person name="Yamamoto K."/>
        </authorList>
    </citation>
    <scope>NUCLEOTIDE SEQUENCE</scope>
</reference>
<accession>Q94JA4</accession>
<dbReference type="AlphaFoldDB" id="Q94JA4"/>
<name>Q94JA4_ORYSJ</name>